<dbReference type="PRINTS" id="PR00811">
    <property type="entry name" value="BCTERIALGSPD"/>
</dbReference>
<dbReference type="RefSeq" id="WP_201824479.1">
    <property type="nucleotide sequence ID" value="NZ_JAERRA010000001.1"/>
</dbReference>
<comment type="similarity">
    <text evidence="1">Belongs to the bacterial secretin family.</text>
</comment>
<feature type="region of interest" description="Disordered" evidence="2">
    <location>
        <begin position="170"/>
        <end position="199"/>
    </location>
</feature>
<sequence length="1179" mass="116466">MPPARASRLVAALAGLFLGGFAAAAPPVLEIQRSHSRLIELPFDVGSIAVGAPGILNTTAISPRRFLVSGSQTGATTLMFFGRKGEVEERRVQVVYDVSALREQLERIDPRIRIGTDPNRNALVLSGTVRTELLRRRALDAALSFVGTTNYAVTENGALVLPRGAAAAPAAAPAPQPAEGEVDLPQLDEAPGAPAPAAARPAEIGAGVQIIGAAGRDDGSTTITRTRVPAAGAPQIIDLLNSEEALATRASQLEGLLASLDPSLKVQEINTVLHIKGSVPNPTLLTRALTLIESFVSNGQQTGEGLRPLSDRGGILVTGNDTVATGRNTGLPAGGTGRQGQGSTGNLGIGASIGQSPAKGNIQQNLSRADAVVIAGGRALAQIKVADQPRIEVQIRIVAVDRDATEALGINWRIDGSRVSIGNLTGNVVDQLPTPNAGGVFDQLDVGAANLVGAFRTGSMSILAFLQAVQQNGAGTSLSEPLLTAVSGEQVSFLVGGEIPIPVSNSSISTNSAVGGTTTTNNTQLFFRQFGIQLYLRPTVLEDGRISLVLDQSISAPDFSRTLTIGGNLVPSFTQRQVQTLTETGDGETWAVAGLITAEDSERLQKVPLIGDLPILGKLFQNKNGRKARNELIITVTARRAVPATHVTPPRAAAPGGTPVAAPAAATAAAATAATATATATVPAAAAAAAVAAPPALTSRPAPALAPVQAPVPVIPQAAPQTAPPTAPPVAPAPITQPAPIVLAAPAVAPVAPPQAQPLPAAPAAPVLPAPAATALSPAPVLVPVPVPVPQALVRSNSPRAPQPIAARPIVAPRGLPPADVAPAVPTADISAALPLAPAATLAVPQPAAAPDAAPIPPSPALARPAAAPAPQALTAPAGPQATAPQAAPLAAALQAASAQAIPPAVAEPQGAVQAHVEPQVPQPQAATLPTAAASAPTLQAAVPPAAEPLTAVAPAPAPQAAAAPIPALQTAVPPAAAPLAAVAPVPAPQTAAGPQAAVAPAAATPPKGVRQQPAPALKPRDAALAALAPSAAAAVRARAEAAAARRLQAAPVAPVAPAADPVTPQATEAAAPVAVVPASPEASTPSAAPAAVAPLALAAPAAPAPAAPAPAAAVAESAAEPTPAADPADDPATRLAPRAADLAALAPSAAAIVRARADAAAAAALARSAAARQKGAGQ</sequence>
<proteinExistence type="inferred from homology"/>
<feature type="domain" description="Type II/III secretion system secretin-like" evidence="4">
    <location>
        <begin position="468"/>
        <end position="639"/>
    </location>
</feature>
<organism evidence="6 7">
    <name type="scientific">Aquariibacter lacus</name>
    <dbReference type="NCBI Taxonomy" id="2801332"/>
    <lineage>
        <taxon>Bacteria</taxon>
        <taxon>Pseudomonadati</taxon>
        <taxon>Pseudomonadota</taxon>
        <taxon>Betaproteobacteria</taxon>
        <taxon>Burkholderiales</taxon>
        <taxon>Sphaerotilaceae</taxon>
        <taxon>Aquariibacter</taxon>
    </lineage>
</organism>
<feature type="domain" description="Pilus formation protein N-terminal" evidence="5">
    <location>
        <begin position="26"/>
        <end position="94"/>
    </location>
</feature>
<dbReference type="InterPro" id="IPR050810">
    <property type="entry name" value="Bact_Secretion_Sys_Channel"/>
</dbReference>
<feature type="region of interest" description="Disordered" evidence="2">
    <location>
        <begin position="910"/>
        <end position="933"/>
    </location>
</feature>
<evidence type="ECO:0000259" key="5">
    <source>
        <dbReference type="Pfam" id="PF13629"/>
    </source>
</evidence>
<dbReference type="Pfam" id="PF00263">
    <property type="entry name" value="Secretin"/>
    <property type="match status" value="1"/>
</dbReference>
<dbReference type="PANTHER" id="PTHR30332">
    <property type="entry name" value="PROBABLE GENERAL SECRETION PATHWAY PROTEIN D"/>
    <property type="match status" value="1"/>
</dbReference>
<feature type="signal peptide" evidence="3">
    <location>
        <begin position="1"/>
        <end position="24"/>
    </location>
</feature>
<evidence type="ECO:0000256" key="1">
    <source>
        <dbReference type="RuleBase" id="RU004003"/>
    </source>
</evidence>
<evidence type="ECO:0000313" key="6">
    <source>
        <dbReference type="EMBL" id="MBL0719239.1"/>
    </source>
</evidence>
<feature type="compositionally biased region" description="Low complexity" evidence="2">
    <location>
        <begin position="190"/>
        <end position="199"/>
    </location>
</feature>
<feature type="compositionally biased region" description="Low complexity" evidence="2">
    <location>
        <begin position="919"/>
        <end position="933"/>
    </location>
</feature>
<name>A0A9X1BQT8_9BURK</name>
<dbReference type="PANTHER" id="PTHR30332:SF17">
    <property type="entry name" value="TYPE IV PILIATION SYSTEM PROTEIN DR_0774-RELATED"/>
    <property type="match status" value="1"/>
</dbReference>
<comment type="caution">
    <text evidence="6">The sequence shown here is derived from an EMBL/GenBank/DDBJ whole genome shotgun (WGS) entry which is preliminary data.</text>
</comment>
<dbReference type="Proteomes" id="UP000643207">
    <property type="component" value="Unassembled WGS sequence"/>
</dbReference>
<dbReference type="InterPro" id="IPR032789">
    <property type="entry name" value="T2SS-T3SS_pil_N"/>
</dbReference>
<dbReference type="InterPro" id="IPR004846">
    <property type="entry name" value="T2SS/T3SS_dom"/>
</dbReference>
<evidence type="ECO:0000259" key="4">
    <source>
        <dbReference type="Pfam" id="PF00263"/>
    </source>
</evidence>
<dbReference type="GO" id="GO:0015627">
    <property type="term" value="C:type II protein secretion system complex"/>
    <property type="evidence" value="ECO:0007669"/>
    <property type="project" value="TreeGrafter"/>
</dbReference>
<feature type="compositionally biased region" description="Low complexity" evidence="2">
    <location>
        <begin position="861"/>
        <end position="882"/>
    </location>
</feature>
<evidence type="ECO:0000256" key="2">
    <source>
        <dbReference type="SAM" id="MobiDB-lite"/>
    </source>
</evidence>
<keyword evidence="3" id="KW-0732">Signal</keyword>
<evidence type="ECO:0000313" key="7">
    <source>
        <dbReference type="Proteomes" id="UP000643207"/>
    </source>
</evidence>
<dbReference type="InterPro" id="IPR001775">
    <property type="entry name" value="GspD/PilQ"/>
</dbReference>
<feature type="region of interest" description="Disordered" evidence="2">
    <location>
        <begin position="849"/>
        <end position="882"/>
    </location>
</feature>
<protein>
    <submittedName>
        <fullName evidence="6">Pilus assembly protein N-terminal domain-containing protein</fullName>
    </submittedName>
</protein>
<gene>
    <name evidence="6" type="ORF">JI742_04980</name>
</gene>
<dbReference type="EMBL" id="JAERRA010000001">
    <property type="protein sequence ID" value="MBL0719239.1"/>
    <property type="molecule type" value="Genomic_DNA"/>
</dbReference>
<dbReference type="Pfam" id="PF13629">
    <property type="entry name" value="T2SS-T3SS_pil_N"/>
    <property type="match status" value="1"/>
</dbReference>
<feature type="region of interest" description="Disordered" evidence="2">
    <location>
        <begin position="997"/>
        <end position="1018"/>
    </location>
</feature>
<dbReference type="GO" id="GO:0009306">
    <property type="term" value="P:protein secretion"/>
    <property type="evidence" value="ECO:0007669"/>
    <property type="project" value="InterPro"/>
</dbReference>
<feature type="region of interest" description="Disordered" evidence="2">
    <location>
        <begin position="1113"/>
        <end position="1133"/>
    </location>
</feature>
<dbReference type="AlphaFoldDB" id="A0A9X1BQT8"/>
<accession>A0A9X1BQT8</accession>
<reference evidence="6 7" key="1">
    <citation type="submission" date="2021-01" db="EMBL/GenBank/DDBJ databases">
        <title>Piscinibacter sp. Jin2 Genome sequencing and assembly.</title>
        <authorList>
            <person name="Kim I."/>
        </authorList>
    </citation>
    <scope>NUCLEOTIDE SEQUENCE [LARGE SCALE GENOMIC DNA]</scope>
    <source>
        <strain evidence="6 7">Jin2</strain>
    </source>
</reference>
<feature type="compositionally biased region" description="Low complexity" evidence="2">
    <location>
        <begin position="1113"/>
        <end position="1127"/>
    </location>
</feature>
<feature type="compositionally biased region" description="Low complexity" evidence="2">
    <location>
        <begin position="997"/>
        <end position="1007"/>
    </location>
</feature>
<evidence type="ECO:0000256" key="3">
    <source>
        <dbReference type="SAM" id="SignalP"/>
    </source>
</evidence>
<keyword evidence="7" id="KW-1185">Reference proteome</keyword>
<feature type="chain" id="PRO_5040949949" evidence="3">
    <location>
        <begin position="25"/>
        <end position="1179"/>
    </location>
</feature>